<keyword evidence="3" id="KW-0862">Zinc</keyword>
<dbReference type="EMBL" id="OZ021736">
    <property type="protein sequence ID" value="CAK9315748.1"/>
    <property type="molecule type" value="Genomic_DNA"/>
</dbReference>
<evidence type="ECO:0000259" key="5">
    <source>
        <dbReference type="Pfam" id="PF06839"/>
    </source>
</evidence>
<keyword evidence="1" id="KW-0479">Metal-binding</keyword>
<gene>
    <name evidence="6" type="ORF">CITCOLO1_LOCUS7573</name>
</gene>
<evidence type="ECO:0000313" key="7">
    <source>
        <dbReference type="Proteomes" id="UP001642487"/>
    </source>
</evidence>
<dbReference type="Pfam" id="PF06839">
    <property type="entry name" value="Zn_ribbon_GRF"/>
    <property type="match status" value="1"/>
</dbReference>
<evidence type="ECO:0000256" key="4">
    <source>
        <dbReference type="SAM" id="Coils"/>
    </source>
</evidence>
<evidence type="ECO:0000256" key="3">
    <source>
        <dbReference type="ARBA" id="ARBA00022833"/>
    </source>
</evidence>
<proteinExistence type="predicted"/>
<keyword evidence="2" id="KW-0863">Zinc-finger</keyword>
<dbReference type="InterPro" id="IPR010666">
    <property type="entry name" value="Znf_GRF"/>
</dbReference>
<dbReference type="Proteomes" id="UP001642487">
    <property type="component" value="Chromosome 2"/>
</dbReference>
<keyword evidence="7" id="KW-1185">Reference proteome</keyword>
<protein>
    <recommendedName>
        <fullName evidence="5">GRF-type domain-containing protein</fullName>
    </recommendedName>
</protein>
<keyword evidence="4" id="KW-0175">Coiled coil</keyword>
<accession>A0ABP0Y5P4</accession>
<reference evidence="6 7" key="1">
    <citation type="submission" date="2024-03" db="EMBL/GenBank/DDBJ databases">
        <authorList>
            <person name="Gkanogiannis A."/>
            <person name="Becerra Lopez-Lavalle L."/>
        </authorList>
    </citation>
    <scope>NUCLEOTIDE SEQUENCE [LARGE SCALE GENOMIC DNA]</scope>
</reference>
<feature type="domain" description="GRF-type" evidence="5">
    <location>
        <begin position="4"/>
        <end position="31"/>
    </location>
</feature>
<evidence type="ECO:0000256" key="2">
    <source>
        <dbReference type="ARBA" id="ARBA00022771"/>
    </source>
</evidence>
<evidence type="ECO:0000313" key="6">
    <source>
        <dbReference type="EMBL" id="CAK9315748.1"/>
    </source>
</evidence>
<feature type="coiled-coil region" evidence="4">
    <location>
        <begin position="50"/>
        <end position="95"/>
    </location>
</feature>
<organism evidence="6 7">
    <name type="scientific">Citrullus colocynthis</name>
    <name type="common">colocynth</name>
    <dbReference type="NCBI Taxonomy" id="252529"/>
    <lineage>
        <taxon>Eukaryota</taxon>
        <taxon>Viridiplantae</taxon>
        <taxon>Streptophyta</taxon>
        <taxon>Embryophyta</taxon>
        <taxon>Tracheophyta</taxon>
        <taxon>Spermatophyta</taxon>
        <taxon>Magnoliopsida</taxon>
        <taxon>eudicotyledons</taxon>
        <taxon>Gunneridae</taxon>
        <taxon>Pentapetalae</taxon>
        <taxon>rosids</taxon>
        <taxon>fabids</taxon>
        <taxon>Cucurbitales</taxon>
        <taxon>Cucurbitaceae</taxon>
        <taxon>Benincaseae</taxon>
        <taxon>Citrullus</taxon>
    </lineage>
</organism>
<sequence>MSQTEKNPFTLFYNCPKEISQQCGFFHWADEPEPFDDRHANELDLIRNVCIRLTEIFEEIEEEHEDEKAEWEREKAELTLELSALQTQLDDIHNRIRMTNESFSMPPFDSLSIRDDEDEDDDALVIYNL</sequence>
<evidence type="ECO:0000256" key="1">
    <source>
        <dbReference type="ARBA" id="ARBA00022723"/>
    </source>
</evidence>
<name>A0ABP0Y5P4_9ROSI</name>